<protein>
    <submittedName>
        <fullName evidence="2">Uncharacterized protein</fullName>
    </submittedName>
</protein>
<reference evidence="3" key="1">
    <citation type="submission" date="2017-04" db="EMBL/GenBank/DDBJ databases">
        <authorList>
            <person name="Varghese N."/>
            <person name="Submissions S."/>
        </authorList>
    </citation>
    <scope>NUCLEOTIDE SEQUENCE [LARGE SCALE GENOMIC DNA]</scope>
    <source>
        <strain evidence="3">CGMCC 1.12708</strain>
    </source>
</reference>
<evidence type="ECO:0000313" key="2">
    <source>
        <dbReference type="EMBL" id="SMC80400.1"/>
    </source>
</evidence>
<proteinExistence type="predicted"/>
<evidence type="ECO:0000256" key="1">
    <source>
        <dbReference type="SAM" id="SignalP"/>
    </source>
</evidence>
<feature type="chain" id="PRO_5012596771" evidence="1">
    <location>
        <begin position="22"/>
        <end position="133"/>
    </location>
</feature>
<dbReference type="RefSeq" id="WP_084018025.1">
    <property type="nucleotide sequence ID" value="NZ_FWXS01000008.1"/>
</dbReference>
<accession>A0A1W2C5H4</accession>
<dbReference type="EMBL" id="FWXS01000008">
    <property type="protein sequence ID" value="SMC80400.1"/>
    <property type="molecule type" value="Genomic_DNA"/>
</dbReference>
<name>A0A1W2C5H4_9FLAO</name>
<keyword evidence="3" id="KW-1185">Reference proteome</keyword>
<keyword evidence="1" id="KW-0732">Signal</keyword>
<dbReference type="AlphaFoldDB" id="A0A1W2C5H4"/>
<evidence type="ECO:0000313" key="3">
    <source>
        <dbReference type="Proteomes" id="UP000192393"/>
    </source>
</evidence>
<sequence>MKKALSTFLVLFLLGIGLSNEKTTETLNSGESFLFCFDMFYSANNTTDQLTYSSSPSGFIGSGGYIEISISDLCSNLVYYEYKTMSPNSGVINKSSFAGTSCSPSGINQDYILTIVWYVPSCGVRSTGGLINL</sequence>
<gene>
    <name evidence="2" type="ORF">SAMN06296427_108155</name>
</gene>
<feature type="signal peptide" evidence="1">
    <location>
        <begin position="1"/>
        <end position="21"/>
    </location>
</feature>
<dbReference type="Proteomes" id="UP000192393">
    <property type="component" value="Unassembled WGS sequence"/>
</dbReference>
<dbReference type="STRING" id="1434700.SAMN06296427_108155"/>
<organism evidence="2 3">
    <name type="scientific">Moheibacter sediminis</name>
    <dbReference type="NCBI Taxonomy" id="1434700"/>
    <lineage>
        <taxon>Bacteria</taxon>
        <taxon>Pseudomonadati</taxon>
        <taxon>Bacteroidota</taxon>
        <taxon>Flavobacteriia</taxon>
        <taxon>Flavobacteriales</taxon>
        <taxon>Weeksellaceae</taxon>
        <taxon>Moheibacter</taxon>
    </lineage>
</organism>